<protein>
    <submittedName>
        <fullName evidence="1">Uncharacterized protein</fullName>
    </submittedName>
</protein>
<dbReference type="EMBL" id="VSSQ01017385">
    <property type="protein sequence ID" value="MPM59638.1"/>
    <property type="molecule type" value="Genomic_DNA"/>
</dbReference>
<organism evidence="1">
    <name type="scientific">bioreactor metagenome</name>
    <dbReference type="NCBI Taxonomy" id="1076179"/>
    <lineage>
        <taxon>unclassified sequences</taxon>
        <taxon>metagenomes</taxon>
        <taxon>ecological metagenomes</taxon>
    </lineage>
</organism>
<name>A0A645B3J7_9ZZZZ</name>
<sequence>MCKLCDKVEAVKFTSPNQYFQCLGYIKSLVKENCLKIVEQTCDLEKVEKENGCWFDDIIEHKLKCVKCGKKFLCICDTYHGHGSFKPL</sequence>
<gene>
    <name evidence="1" type="ORF">SDC9_106484</name>
</gene>
<evidence type="ECO:0000313" key="1">
    <source>
        <dbReference type="EMBL" id="MPM59638.1"/>
    </source>
</evidence>
<proteinExistence type="predicted"/>
<reference evidence="1" key="1">
    <citation type="submission" date="2019-08" db="EMBL/GenBank/DDBJ databases">
        <authorList>
            <person name="Kucharzyk K."/>
            <person name="Murdoch R.W."/>
            <person name="Higgins S."/>
            <person name="Loffler F."/>
        </authorList>
    </citation>
    <scope>NUCLEOTIDE SEQUENCE</scope>
</reference>
<dbReference type="AlphaFoldDB" id="A0A645B3J7"/>
<comment type="caution">
    <text evidence="1">The sequence shown here is derived from an EMBL/GenBank/DDBJ whole genome shotgun (WGS) entry which is preliminary data.</text>
</comment>
<accession>A0A645B3J7</accession>